<dbReference type="KEGG" id="tpi:TREPR_0602"/>
<dbReference type="InterPro" id="IPR052196">
    <property type="entry name" value="Bact_Kbp"/>
</dbReference>
<evidence type="ECO:0000256" key="1">
    <source>
        <dbReference type="SAM" id="Coils"/>
    </source>
</evidence>
<dbReference type="OrthoDB" id="370541at2"/>
<dbReference type="InterPro" id="IPR036779">
    <property type="entry name" value="LysM_dom_sf"/>
</dbReference>
<dbReference type="eggNOG" id="COG1652">
    <property type="taxonomic scope" value="Bacteria"/>
</dbReference>
<dbReference type="PANTHER" id="PTHR34700">
    <property type="entry name" value="POTASSIUM BINDING PROTEIN KBP"/>
    <property type="match status" value="1"/>
</dbReference>
<proteinExistence type="predicted"/>
<reference evidence="2 3" key="2">
    <citation type="journal article" date="2011" name="ISME J.">
        <title>RNA-seq reveals cooperative metabolic interactions between two termite-gut spirochete species in co-culture.</title>
        <authorList>
            <person name="Rosenthal A.Z."/>
            <person name="Matson E.G."/>
            <person name="Eldar A."/>
            <person name="Leadbetter J.R."/>
        </authorList>
    </citation>
    <scope>NUCLEOTIDE SEQUENCE [LARGE SCALE GENOMIC DNA]</scope>
    <source>
        <strain evidence="3">ATCC BAA-887 / DSM 12427 / ZAS-2</strain>
    </source>
</reference>
<dbReference type="AlphaFoldDB" id="F5YKP1"/>
<accession>F5YKP1</accession>
<evidence type="ECO:0000313" key="2">
    <source>
        <dbReference type="EMBL" id="AEF83653.1"/>
    </source>
</evidence>
<name>F5YKP1_TREPZ</name>
<protein>
    <submittedName>
        <fullName evidence="2">Treponemal membrane protein B (Antigen TmpB)</fullName>
    </submittedName>
</protein>
<dbReference type="Proteomes" id="UP000009223">
    <property type="component" value="Chromosome"/>
</dbReference>
<evidence type="ECO:0000313" key="3">
    <source>
        <dbReference type="Proteomes" id="UP000009223"/>
    </source>
</evidence>
<keyword evidence="3" id="KW-1185">Reference proteome</keyword>
<keyword evidence="1" id="KW-0175">Coiled coil</keyword>
<dbReference type="RefSeq" id="WP_015709423.1">
    <property type="nucleotide sequence ID" value="NC_015578.1"/>
</dbReference>
<dbReference type="EMBL" id="CP001843">
    <property type="protein sequence ID" value="AEF83653.1"/>
    <property type="molecule type" value="Genomic_DNA"/>
</dbReference>
<sequence>MKRRLLFGLIILFVCGTSLVFSQPIPGNLQNNRYYLESVRLTKLAQESYEYGDYDASANYAAEALRYAQLSDEYVALQLKIRETEDAITAAKSRIDWADSIGVSQTYPDEYGVAEQAYSEALSFRQGEEWDEAIAAAYRAVDALAFVSGAPVLVGGKPELPARYTVRPWAVSRDCLWNIAGRPWAYGDPHKWRLIYNANKAKFPNPDNPNVIEPGMVLDIPSLQGERREGTWDPNKAYEPIR</sequence>
<feature type="coiled-coil region" evidence="1">
    <location>
        <begin position="67"/>
        <end position="94"/>
    </location>
</feature>
<dbReference type="HOGENOM" id="CLU_1165409_0_0_12"/>
<reference evidence="3" key="1">
    <citation type="submission" date="2009-12" db="EMBL/GenBank/DDBJ databases">
        <title>Complete sequence of Treponema primitia strain ZAS-2.</title>
        <authorList>
            <person name="Tetu S.G."/>
            <person name="Matson E."/>
            <person name="Ren Q."/>
            <person name="Seshadri R."/>
            <person name="Elbourne L."/>
            <person name="Hassan K.A."/>
            <person name="Durkin A."/>
            <person name="Radune D."/>
            <person name="Mohamoud Y."/>
            <person name="Shay R."/>
            <person name="Jin S."/>
            <person name="Zhang X."/>
            <person name="Lucey K."/>
            <person name="Ballor N.R."/>
            <person name="Ottesen E."/>
            <person name="Rosenthal R."/>
            <person name="Allen A."/>
            <person name="Leadbetter J.R."/>
            <person name="Paulsen I.T."/>
        </authorList>
    </citation>
    <scope>NUCLEOTIDE SEQUENCE [LARGE SCALE GENOMIC DNA]</scope>
    <source>
        <strain evidence="3">ATCC BAA-887 / DSM 12427 / ZAS-2</strain>
    </source>
</reference>
<dbReference type="Gene3D" id="3.10.350.10">
    <property type="entry name" value="LysM domain"/>
    <property type="match status" value="1"/>
</dbReference>
<dbReference type="PANTHER" id="PTHR34700:SF4">
    <property type="entry name" value="PHAGE-LIKE ELEMENT PBSX PROTEIN XKDP"/>
    <property type="match status" value="1"/>
</dbReference>
<gene>
    <name evidence="2" type="ordered locus">TREPR_0602</name>
</gene>
<dbReference type="STRING" id="545694.TREPR_0602"/>
<organism evidence="2 3">
    <name type="scientific">Treponema primitia (strain ATCC BAA-887 / DSM 12427 / ZAS-2)</name>
    <dbReference type="NCBI Taxonomy" id="545694"/>
    <lineage>
        <taxon>Bacteria</taxon>
        <taxon>Pseudomonadati</taxon>
        <taxon>Spirochaetota</taxon>
        <taxon>Spirochaetia</taxon>
        <taxon>Spirochaetales</taxon>
        <taxon>Treponemataceae</taxon>
        <taxon>Treponema</taxon>
    </lineage>
</organism>